<comment type="caution">
    <text evidence="1">The sequence shown here is derived from an EMBL/GenBank/DDBJ whole genome shotgun (WGS) entry which is preliminary data.</text>
</comment>
<evidence type="ECO:0000313" key="1">
    <source>
        <dbReference type="EMBL" id="MCW7553825.1"/>
    </source>
</evidence>
<dbReference type="InterPro" id="IPR011990">
    <property type="entry name" value="TPR-like_helical_dom_sf"/>
</dbReference>
<proteinExistence type="predicted"/>
<dbReference type="RefSeq" id="WP_262563564.1">
    <property type="nucleotide sequence ID" value="NZ_JAPFCC010000001.1"/>
</dbReference>
<accession>A0ABT3MWT8</accession>
<reference evidence="1 2" key="1">
    <citation type="submission" date="2022-10" db="EMBL/GenBank/DDBJ databases">
        <title>High-quality genome sequences of two octocoral-associated bacteria, Endozoicomonas euniceicola EF212 and Endozoicomonas gorgoniicola PS125.</title>
        <authorList>
            <person name="Chiou Y.-J."/>
            <person name="Chen Y.-H."/>
        </authorList>
    </citation>
    <scope>NUCLEOTIDE SEQUENCE [LARGE SCALE GENOMIC DNA]</scope>
    <source>
        <strain evidence="1 2">PS125</strain>
    </source>
</reference>
<evidence type="ECO:0000313" key="2">
    <source>
        <dbReference type="Proteomes" id="UP001209854"/>
    </source>
</evidence>
<dbReference type="SUPFAM" id="SSF48452">
    <property type="entry name" value="TPR-like"/>
    <property type="match status" value="1"/>
</dbReference>
<protein>
    <recommendedName>
        <fullName evidence="3">Tetratricopeptide repeat protein</fullName>
    </recommendedName>
</protein>
<keyword evidence="2" id="KW-1185">Reference proteome</keyword>
<organism evidence="1 2">
    <name type="scientific">Endozoicomonas gorgoniicola</name>
    <dbReference type="NCBI Taxonomy" id="1234144"/>
    <lineage>
        <taxon>Bacteria</taxon>
        <taxon>Pseudomonadati</taxon>
        <taxon>Pseudomonadota</taxon>
        <taxon>Gammaproteobacteria</taxon>
        <taxon>Oceanospirillales</taxon>
        <taxon>Endozoicomonadaceae</taxon>
        <taxon>Endozoicomonas</taxon>
    </lineage>
</organism>
<dbReference type="Proteomes" id="UP001209854">
    <property type="component" value="Unassembled WGS sequence"/>
</dbReference>
<dbReference type="EMBL" id="JAPFCC010000001">
    <property type="protein sequence ID" value="MCW7553825.1"/>
    <property type="molecule type" value="Genomic_DNA"/>
</dbReference>
<name>A0ABT3MWT8_9GAMM</name>
<gene>
    <name evidence="1" type="ORF">NX722_14550</name>
</gene>
<evidence type="ECO:0008006" key="3">
    <source>
        <dbReference type="Google" id="ProtNLM"/>
    </source>
</evidence>
<sequence>MDNGYRLFKLGKWNEAIEEFKAIKGADDKQEIQKIAGHTRALNKLGQFKASLNVHDQLPDSGDKTIIVSRATAFQGLKRYEEAEAQLLTLFELEKGIYETDDTRPCNSHDTNLTLVRPCNNHDTNLALVRLWELMGKYDNAEALLRLTFSQESGDYRKGKPCDNHFTNLALARFLQFMRRYKEALALLLATFSQESGDYRKGKPCDNHDTNMALVRLWELMGKYDEAEALLLATFSQESGDYDKGIPCKKHDTNLALARLWGLLGKYDEAEALLLATFSQESGDYRKGKPCKKHQTNLALARFLQTVRRYDEAEALLLATFSQESGDYKKGKPCNNHDTNLALVRFLELMGRYDEAEALLLATFSQESGDLKKGKPCNNHDTNLALAYIWERKGKLVRARNLITKALDTKFLTKDQKDSYKLKLAISYIGTEEFNAHIDNVTSPVDKEHIQSIHNLKLFIGQGLDESQKKDNSLYLDKALTHVKKALSYEISNNEQKAKLLSQKAHVMRFLKPGEREQWRGLFKEAARLDPSRDLKDKMEPWRKDEDELLKKMKIRE</sequence>
<dbReference type="Gene3D" id="1.25.40.10">
    <property type="entry name" value="Tetratricopeptide repeat domain"/>
    <property type="match status" value="3"/>
</dbReference>